<evidence type="ECO:0000256" key="3">
    <source>
        <dbReference type="ARBA" id="ARBA00022801"/>
    </source>
</evidence>
<dbReference type="CDD" id="cd01310">
    <property type="entry name" value="TatD_DNAse"/>
    <property type="match status" value="1"/>
</dbReference>
<dbReference type="InterPro" id="IPR032466">
    <property type="entry name" value="Metal_Hydrolase"/>
</dbReference>
<organism evidence="4 5">
    <name type="scientific">Chloracidobacterium validum</name>
    <dbReference type="NCBI Taxonomy" id="2821543"/>
    <lineage>
        <taxon>Bacteria</taxon>
        <taxon>Pseudomonadati</taxon>
        <taxon>Acidobacteriota</taxon>
        <taxon>Terriglobia</taxon>
        <taxon>Terriglobales</taxon>
        <taxon>Acidobacteriaceae</taxon>
        <taxon>Chloracidobacterium</taxon>
    </lineage>
</organism>
<evidence type="ECO:0000256" key="1">
    <source>
        <dbReference type="ARBA" id="ARBA00009275"/>
    </source>
</evidence>
<dbReference type="RefSeq" id="WP_211428347.1">
    <property type="nucleotide sequence ID" value="NZ_CP072648.1"/>
</dbReference>
<proteinExistence type="inferred from homology"/>
<protein>
    <submittedName>
        <fullName evidence="4">TatD family hydrolase</fullName>
    </submittedName>
</protein>
<keyword evidence="3 4" id="KW-0378">Hydrolase</keyword>
<dbReference type="InterPro" id="IPR001130">
    <property type="entry name" value="TatD-like"/>
</dbReference>
<dbReference type="PROSITE" id="PS01137">
    <property type="entry name" value="TATD_1"/>
    <property type="match status" value="1"/>
</dbReference>
<dbReference type="PROSITE" id="PS01090">
    <property type="entry name" value="TATD_2"/>
    <property type="match status" value="1"/>
</dbReference>
<keyword evidence="2" id="KW-0479">Metal-binding</keyword>
<keyword evidence="5" id="KW-1185">Reference proteome</keyword>
<dbReference type="NCBIfam" id="TIGR00010">
    <property type="entry name" value="YchF/TatD family DNA exonuclease"/>
    <property type="match status" value="1"/>
</dbReference>
<evidence type="ECO:0000313" key="5">
    <source>
        <dbReference type="Proteomes" id="UP000676506"/>
    </source>
</evidence>
<name>A0ABX8B655_9BACT</name>
<dbReference type="InterPro" id="IPR015991">
    <property type="entry name" value="TatD/YcfH-like"/>
</dbReference>
<comment type="similarity">
    <text evidence="1">Belongs to the metallo-dependent hydrolases superfamily. TatD-type hydrolase family.</text>
</comment>
<reference evidence="4 5" key="1">
    <citation type="submission" date="2021-03" db="EMBL/GenBank/DDBJ databases">
        <title>Genomic and phenotypic characterization of Chloracidobacterium isolates provides evidence for multiple species.</title>
        <authorList>
            <person name="Saini M.K."/>
            <person name="Costas A.M.G."/>
            <person name="Tank M."/>
            <person name="Bryant D.A."/>
        </authorList>
    </citation>
    <scope>NUCLEOTIDE SEQUENCE [LARGE SCALE GENOMIC DNA]</scope>
    <source>
        <strain evidence="4 5">BV2-C</strain>
    </source>
</reference>
<accession>A0ABX8B655</accession>
<dbReference type="Gene3D" id="3.20.20.140">
    <property type="entry name" value="Metal-dependent hydrolases"/>
    <property type="match status" value="1"/>
</dbReference>
<dbReference type="SUPFAM" id="SSF51556">
    <property type="entry name" value="Metallo-dependent hydrolases"/>
    <property type="match status" value="1"/>
</dbReference>
<dbReference type="Proteomes" id="UP000676506">
    <property type="component" value="Chromosome 1"/>
</dbReference>
<dbReference type="EMBL" id="CP072648">
    <property type="protein sequence ID" value="QUW02457.1"/>
    <property type="molecule type" value="Genomic_DNA"/>
</dbReference>
<dbReference type="Pfam" id="PF01026">
    <property type="entry name" value="TatD_DNase"/>
    <property type="match status" value="1"/>
</dbReference>
<gene>
    <name evidence="4" type="ORF">J8C06_08865</name>
</gene>
<sequence length="271" mass="30539">MFVDSHCHVDFPSYAEDRAEVLNRARAAGVEMMLEICGGDIGRGSLDIGMGIVDREPDVYGAVGVHPHDAADYGPPLEAKLLDLMTHPKVIAWGEIGLDYYYDRSPRPMQRQVFTRQMTLARERNLPIILHIRDADDDMVAMLRDYWVGVERPGIFHCFSGSWKLMEAGVALGFHISFSGNVTFKKNHELRAIARAVPRDRLLIETDCPFLSPEPFRGKRNEPVRVIEVARQLAQLHEMDLADLGRLTTANFYRLFRFETPVSPVATSGTA</sequence>
<dbReference type="PIRSF" id="PIRSF005902">
    <property type="entry name" value="DNase_TatD"/>
    <property type="match status" value="1"/>
</dbReference>
<dbReference type="InterPro" id="IPR018228">
    <property type="entry name" value="DNase_TatD-rel_CS"/>
</dbReference>
<dbReference type="PANTHER" id="PTHR46124">
    <property type="entry name" value="D-AMINOACYL-TRNA DEACYLASE"/>
    <property type="match status" value="1"/>
</dbReference>
<dbReference type="GO" id="GO:0016787">
    <property type="term" value="F:hydrolase activity"/>
    <property type="evidence" value="ECO:0007669"/>
    <property type="project" value="UniProtKB-KW"/>
</dbReference>
<evidence type="ECO:0000256" key="2">
    <source>
        <dbReference type="ARBA" id="ARBA00022723"/>
    </source>
</evidence>
<evidence type="ECO:0000313" key="4">
    <source>
        <dbReference type="EMBL" id="QUW02457.1"/>
    </source>
</evidence>
<dbReference type="PANTHER" id="PTHR46124:SF2">
    <property type="entry name" value="D-AMINOACYL-TRNA DEACYLASE"/>
    <property type="match status" value="1"/>
</dbReference>